<dbReference type="PANTHER" id="PTHR33434">
    <property type="entry name" value="DEGV DOMAIN-CONTAINING PROTEIN DR_1986-RELATED"/>
    <property type="match status" value="1"/>
</dbReference>
<dbReference type="Gene3D" id="3.30.1180.10">
    <property type="match status" value="1"/>
</dbReference>
<keyword evidence="2" id="KW-0446">Lipid-binding</keyword>
<dbReference type="STRING" id="1121338.CLTEP_21720"/>
<dbReference type="InterPro" id="IPR043168">
    <property type="entry name" value="DegV_C"/>
</dbReference>
<comment type="function">
    <text evidence="1">May bind long-chain fatty acids, such as palmitate, and may play a role in lipid transport or fatty acid metabolism.</text>
</comment>
<dbReference type="AlphaFoldDB" id="A0A151B037"/>
<dbReference type="PANTHER" id="PTHR33434:SF3">
    <property type="entry name" value="DEGV DOMAIN-CONTAINING PROTEIN YITS"/>
    <property type="match status" value="1"/>
</dbReference>
<dbReference type="Gene3D" id="2.20.28.50">
    <property type="entry name" value="degv family protein"/>
    <property type="match status" value="1"/>
</dbReference>
<dbReference type="Pfam" id="PF02645">
    <property type="entry name" value="DegV"/>
    <property type="match status" value="1"/>
</dbReference>
<dbReference type="RefSeq" id="WP_066826613.1">
    <property type="nucleotide sequence ID" value="NZ_LTBA01000034.1"/>
</dbReference>
<dbReference type="Proteomes" id="UP000075531">
    <property type="component" value="Unassembled WGS sequence"/>
</dbReference>
<dbReference type="GO" id="GO:0008289">
    <property type="term" value="F:lipid binding"/>
    <property type="evidence" value="ECO:0007669"/>
    <property type="project" value="UniProtKB-KW"/>
</dbReference>
<evidence type="ECO:0000256" key="1">
    <source>
        <dbReference type="ARBA" id="ARBA00003238"/>
    </source>
</evidence>
<dbReference type="NCBIfam" id="TIGR00762">
    <property type="entry name" value="DegV"/>
    <property type="match status" value="1"/>
</dbReference>
<dbReference type="Gene3D" id="3.40.50.10440">
    <property type="entry name" value="Dihydroxyacetone kinase, domain 1"/>
    <property type="match status" value="1"/>
</dbReference>
<dbReference type="PROSITE" id="PS51482">
    <property type="entry name" value="DEGV"/>
    <property type="match status" value="1"/>
</dbReference>
<sequence length="289" mass="32147">MNEFVILTDSCSDLPLEFVKENNISSIPMTLSYEGKEYLDNFGQNITHEKLFDDMRKGSTPTTSQINVSTFYEMYKKHVNENKSILYIGLSSSLSGSMNNAHLAKNMILEEFPNAKIYIVDSLSASLSEGLLVIKACEMKSQGKSIDEIVDFLENSKQNLNTYLTVSDLIHLKRGGRLSPGVAIIGTLLHIKPVLHINNKGKIVPIKKIRGRNKSILKLAEICSERILNPENQTIVIGHGDCIEDAEKLKNEILKRISVKKVIINCIGPVIGSHAGPDTLFVAFFGIER</sequence>
<dbReference type="InterPro" id="IPR003797">
    <property type="entry name" value="DegV"/>
</dbReference>
<name>A0A151B037_9CLOT</name>
<evidence type="ECO:0000313" key="3">
    <source>
        <dbReference type="EMBL" id="KYH33279.1"/>
    </source>
</evidence>
<comment type="caution">
    <text evidence="3">The sequence shown here is derived from an EMBL/GenBank/DDBJ whole genome shotgun (WGS) entry which is preliminary data.</text>
</comment>
<dbReference type="EMBL" id="LTBA01000034">
    <property type="protein sequence ID" value="KYH33279.1"/>
    <property type="molecule type" value="Genomic_DNA"/>
</dbReference>
<accession>A0A151B037</accession>
<reference evidence="3 4" key="1">
    <citation type="submission" date="2016-02" db="EMBL/GenBank/DDBJ databases">
        <title>Genome sequence of Clostridium tepidiprofundi DSM 19306.</title>
        <authorList>
            <person name="Poehlein A."/>
            <person name="Daniel R."/>
        </authorList>
    </citation>
    <scope>NUCLEOTIDE SEQUENCE [LARGE SCALE GENOMIC DNA]</scope>
    <source>
        <strain evidence="3 4">DSM 19306</strain>
    </source>
</reference>
<evidence type="ECO:0000256" key="2">
    <source>
        <dbReference type="ARBA" id="ARBA00023121"/>
    </source>
</evidence>
<keyword evidence="4" id="KW-1185">Reference proteome</keyword>
<dbReference type="OrthoDB" id="9780660at2"/>
<protein>
    <submittedName>
        <fullName evidence="3">DegV domain-containing protein</fullName>
    </submittedName>
</protein>
<dbReference type="SUPFAM" id="SSF82549">
    <property type="entry name" value="DAK1/DegV-like"/>
    <property type="match status" value="1"/>
</dbReference>
<dbReference type="InterPro" id="IPR050270">
    <property type="entry name" value="DegV_domain_contain"/>
</dbReference>
<proteinExistence type="predicted"/>
<organism evidence="3 4">
    <name type="scientific">Clostridium tepidiprofundi DSM 19306</name>
    <dbReference type="NCBI Taxonomy" id="1121338"/>
    <lineage>
        <taxon>Bacteria</taxon>
        <taxon>Bacillati</taxon>
        <taxon>Bacillota</taxon>
        <taxon>Clostridia</taxon>
        <taxon>Eubacteriales</taxon>
        <taxon>Clostridiaceae</taxon>
        <taxon>Clostridium</taxon>
    </lineage>
</organism>
<gene>
    <name evidence="3" type="ORF">CLTEP_21720</name>
</gene>
<evidence type="ECO:0000313" key="4">
    <source>
        <dbReference type="Proteomes" id="UP000075531"/>
    </source>
</evidence>
<dbReference type="PATRIC" id="fig|1121338.3.peg.2262"/>